<comment type="caution">
    <text evidence="2">The sequence shown here is derived from an EMBL/GenBank/DDBJ whole genome shotgun (WGS) entry which is preliminary data.</text>
</comment>
<gene>
    <name evidence="2" type="ORF">ABT39_MTgene5654</name>
</gene>
<keyword evidence="1" id="KW-1133">Transmembrane helix</keyword>
<dbReference type="EMBL" id="LKAM01000007">
    <property type="protein sequence ID" value="KUM47468.1"/>
    <property type="molecule type" value="Genomic_DNA"/>
</dbReference>
<evidence type="ECO:0000313" key="2">
    <source>
        <dbReference type="EMBL" id="KUM47468.1"/>
    </source>
</evidence>
<organism evidence="2">
    <name type="scientific">Picea glauca</name>
    <name type="common">White spruce</name>
    <name type="synonym">Pinus glauca</name>
    <dbReference type="NCBI Taxonomy" id="3330"/>
    <lineage>
        <taxon>Eukaryota</taxon>
        <taxon>Viridiplantae</taxon>
        <taxon>Streptophyta</taxon>
        <taxon>Embryophyta</taxon>
        <taxon>Tracheophyta</taxon>
        <taxon>Spermatophyta</taxon>
        <taxon>Pinopsida</taxon>
        <taxon>Pinidae</taxon>
        <taxon>Conifers I</taxon>
        <taxon>Pinales</taxon>
        <taxon>Pinaceae</taxon>
        <taxon>Picea</taxon>
    </lineage>
</organism>
<name>A0A117NGX4_PICGL</name>
<dbReference type="AlphaFoldDB" id="A0A117NGX4"/>
<evidence type="ECO:0000256" key="1">
    <source>
        <dbReference type="SAM" id="Phobius"/>
    </source>
</evidence>
<accession>A0A117NGX4</accession>
<reference evidence="2" key="1">
    <citation type="journal article" date="2015" name="Genome Biol. Evol.">
        <title>Organellar Genomes of White Spruce (Picea glauca): Assembly and Annotation.</title>
        <authorList>
            <person name="Jackman S.D."/>
            <person name="Warren R.L."/>
            <person name="Gibb E.A."/>
            <person name="Vandervalk B.P."/>
            <person name="Mohamadi H."/>
            <person name="Chu J."/>
            <person name="Raymond A."/>
            <person name="Pleasance S."/>
            <person name="Coope R."/>
            <person name="Wildung M.R."/>
            <person name="Ritland C.E."/>
            <person name="Bousquet J."/>
            <person name="Jones S.J."/>
            <person name="Bohlmann J."/>
            <person name="Birol I."/>
        </authorList>
    </citation>
    <scope>NUCLEOTIDE SEQUENCE [LARGE SCALE GENOMIC DNA]</scope>
    <source>
        <tissue evidence="2">Flushing bud</tissue>
    </source>
</reference>
<proteinExistence type="predicted"/>
<keyword evidence="1" id="KW-0812">Transmembrane</keyword>
<sequence>MNEDRIARICLPFMLVPLITTNYLFYLPTDIDCLPHLSYFVMPPKLIALDDRMEGLHIEHCLPASNPSRLLQGFHLVRRRDGRSKKGFPRLR</sequence>
<keyword evidence="2" id="KW-0496">Mitochondrion</keyword>
<protein>
    <submittedName>
        <fullName evidence="2">Uncharacterized protein</fullName>
    </submittedName>
</protein>
<keyword evidence="1" id="KW-0472">Membrane</keyword>
<geneLocation type="mitochondrion" evidence="2"/>
<feature type="transmembrane region" description="Helical" evidence="1">
    <location>
        <begin position="6"/>
        <end position="26"/>
    </location>
</feature>